<gene>
    <name evidence="1" type="ORF">VIS_S3DGC10001</name>
</gene>
<sequence length="35" mass="4156">MGEKIQPIKPRAYPDKYQVVQSFEFTETLKHYAIV</sequence>
<organism evidence="1">
    <name type="scientific">uncultured Flavobacteriia bacterium</name>
    <dbReference type="NCBI Taxonomy" id="212695"/>
    <lineage>
        <taxon>Bacteria</taxon>
        <taxon>Pseudomonadati</taxon>
        <taxon>Bacteroidota</taxon>
        <taxon>Flavobacteriia</taxon>
        <taxon>environmental samples</taxon>
    </lineage>
</organism>
<proteinExistence type="predicted"/>
<dbReference type="AlphaFoldDB" id="H6RHM4"/>
<accession>H6RHM4</accession>
<name>H6RHM4_9BACT</name>
<evidence type="ECO:0000313" key="1">
    <source>
        <dbReference type="EMBL" id="CCG00535.1"/>
    </source>
</evidence>
<protein>
    <submittedName>
        <fullName evidence="1">Uncharacterized protein</fullName>
    </submittedName>
</protein>
<reference evidence="1" key="1">
    <citation type="journal article" date="2012" name="Environ. Microbiol.">
        <title>Genomic content of uncultured Bacteroidetes from contrasting oceanic provinces in the North Atlantic Ocean.</title>
        <authorList>
            <person name="Gomez-Pereira P.R."/>
            <person name="Schuler M."/>
            <person name="Fuchs B.M."/>
            <person name="Bennke C."/>
            <person name="Teeling H."/>
            <person name="Waldmann J."/>
            <person name="Richter M."/>
            <person name="Barbe V."/>
            <person name="Bataille E."/>
            <person name="Glockner F.O."/>
            <person name="Amann R."/>
        </authorList>
    </citation>
    <scope>NUCLEOTIDE SEQUENCE</scope>
</reference>
<reference evidence="1" key="2">
    <citation type="submission" date="2012-02" db="EMBL/GenBank/DDBJ databases">
        <authorList>
            <person name="Genoscope - CEA"/>
        </authorList>
    </citation>
    <scope>NUCLEOTIDE SEQUENCE</scope>
</reference>
<dbReference type="EMBL" id="FO117611">
    <property type="protein sequence ID" value="CCG00535.1"/>
    <property type="molecule type" value="Genomic_DNA"/>
</dbReference>